<proteinExistence type="predicted"/>
<dbReference type="InterPro" id="IPR011990">
    <property type="entry name" value="TPR-like_helical_dom_sf"/>
</dbReference>
<dbReference type="EMBL" id="BLLF01000098">
    <property type="protein sequence ID" value="GFH07494.1"/>
    <property type="molecule type" value="Genomic_DNA"/>
</dbReference>
<evidence type="ECO:0000313" key="3">
    <source>
        <dbReference type="Proteomes" id="UP000485058"/>
    </source>
</evidence>
<protein>
    <submittedName>
        <fullName evidence="2">Uncharacterized protein</fullName>
    </submittedName>
</protein>
<organism evidence="2 3">
    <name type="scientific">Haematococcus lacustris</name>
    <name type="common">Green alga</name>
    <name type="synonym">Haematococcus pluvialis</name>
    <dbReference type="NCBI Taxonomy" id="44745"/>
    <lineage>
        <taxon>Eukaryota</taxon>
        <taxon>Viridiplantae</taxon>
        <taxon>Chlorophyta</taxon>
        <taxon>core chlorophytes</taxon>
        <taxon>Chlorophyceae</taxon>
        <taxon>CS clade</taxon>
        <taxon>Chlamydomonadales</taxon>
        <taxon>Haematococcaceae</taxon>
        <taxon>Haematococcus</taxon>
    </lineage>
</organism>
<comment type="caution">
    <text evidence="2">The sequence shown here is derived from an EMBL/GenBank/DDBJ whole genome shotgun (WGS) entry which is preliminary data.</text>
</comment>
<gene>
    <name evidence="2" type="ORF">HaLaN_02303</name>
</gene>
<feature type="region of interest" description="Disordered" evidence="1">
    <location>
        <begin position="236"/>
        <end position="260"/>
    </location>
</feature>
<keyword evidence="3" id="KW-1185">Reference proteome</keyword>
<name>A0A699YKV2_HAELA</name>
<accession>A0A699YKV2</accession>
<dbReference type="SUPFAM" id="SSF48452">
    <property type="entry name" value="TPR-like"/>
    <property type="match status" value="1"/>
</dbReference>
<reference evidence="2 3" key="1">
    <citation type="submission" date="2020-02" db="EMBL/GenBank/DDBJ databases">
        <title>Draft genome sequence of Haematococcus lacustris strain NIES-144.</title>
        <authorList>
            <person name="Morimoto D."/>
            <person name="Nakagawa S."/>
            <person name="Yoshida T."/>
            <person name="Sawayama S."/>
        </authorList>
    </citation>
    <scope>NUCLEOTIDE SEQUENCE [LARGE SCALE GENOMIC DNA]</scope>
    <source>
        <strain evidence="2 3">NIES-144</strain>
    </source>
</reference>
<dbReference type="AlphaFoldDB" id="A0A699YKV2"/>
<sequence>MDDLMRLLVPAEKAEKAAHGARDMVSPTGISLAYLFRLGEALPPHTRAMSTYQVAQTSSSPAGLQELMHLTQASQCRLLDRCPAQCRALPKYFIIHCWQAQFHHTVAQLRSYELWVAMRLPPKSKFLQCEDRLHIVAYEPNWLHFAGLLVGLRLDGTKASRVPDQQRLLQELKEDPELVPKQEQVGSHMLQEYTSAATQRALMLAAGGHMWEAEKAHTEAERVAKRVLASATPGAAPGAGGLLAETETEPGKGQSGTAPSRGYILSLRHMAAIKARASQMDRALQYQRHALFLAEKHLPMQHMDLGAIRSELAQLLHSTGQHAVALEVVNKALAVAAQLQGQLAGDLVPLQVLRTHCLIALGQLADAHAQAVALYHAAHSARLGCATSTSAHHGRFKHEDQLHTSAIRVSEKAVEAVRDAWVRSGRALLQRDPGAELEAASRLTSGLLLQLKLQAHAPCVDNQQLCEELEEETARVLSRL</sequence>
<evidence type="ECO:0000256" key="1">
    <source>
        <dbReference type="SAM" id="MobiDB-lite"/>
    </source>
</evidence>
<evidence type="ECO:0000313" key="2">
    <source>
        <dbReference type="EMBL" id="GFH07494.1"/>
    </source>
</evidence>
<feature type="non-terminal residue" evidence="2">
    <location>
        <position position="480"/>
    </location>
</feature>
<dbReference type="Gene3D" id="1.25.40.10">
    <property type="entry name" value="Tetratricopeptide repeat domain"/>
    <property type="match status" value="1"/>
</dbReference>
<dbReference type="Proteomes" id="UP000485058">
    <property type="component" value="Unassembled WGS sequence"/>
</dbReference>